<feature type="compositionally biased region" description="Low complexity" evidence="1">
    <location>
        <begin position="523"/>
        <end position="537"/>
    </location>
</feature>
<feature type="domain" description="SpaA-like prealbumin fold" evidence="4">
    <location>
        <begin position="735"/>
        <end position="837"/>
    </location>
</feature>
<keyword evidence="2" id="KW-0472">Membrane</keyword>
<keyword evidence="7" id="KW-1185">Reference proteome</keyword>
<evidence type="ECO:0008006" key="8">
    <source>
        <dbReference type="Google" id="ProtNLM"/>
    </source>
</evidence>
<feature type="compositionally biased region" description="Low complexity" evidence="1">
    <location>
        <begin position="45"/>
        <end position="67"/>
    </location>
</feature>
<organism evidence="6 7">
    <name type="scientific">Actinobaculum massiliense ACS-171-V-Col2</name>
    <dbReference type="NCBI Taxonomy" id="883066"/>
    <lineage>
        <taxon>Bacteria</taxon>
        <taxon>Bacillati</taxon>
        <taxon>Actinomycetota</taxon>
        <taxon>Actinomycetes</taxon>
        <taxon>Actinomycetales</taxon>
        <taxon>Actinomycetaceae</taxon>
        <taxon>Actinobaculum</taxon>
    </lineage>
</organism>
<dbReference type="GO" id="GO:0005975">
    <property type="term" value="P:carbohydrate metabolic process"/>
    <property type="evidence" value="ECO:0007669"/>
    <property type="project" value="UniProtKB-ARBA"/>
</dbReference>
<evidence type="ECO:0000313" key="7">
    <source>
        <dbReference type="Proteomes" id="UP000009888"/>
    </source>
</evidence>
<name>K9EVU3_9ACTO</name>
<dbReference type="HOGENOM" id="CLU_319500_0_0_11"/>
<dbReference type="InterPro" id="IPR013783">
    <property type="entry name" value="Ig-like_fold"/>
</dbReference>
<dbReference type="PATRIC" id="fig|883066.3.peg.906"/>
<protein>
    <recommendedName>
        <fullName evidence="8">LPXTG-domain-containing protein cell wall anchor domain</fullName>
    </recommendedName>
</protein>
<feature type="region of interest" description="Disordered" evidence="1">
    <location>
        <begin position="511"/>
        <end position="537"/>
    </location>
</feature>
<dbReference type="InterPro" id="IPR041033">
    <property type="entry name" value="SpaA_PFL_dom_1"/>
</dbReference>
<feature type="chain" id="PRO_5003927419" description="LPXTG-domain-containing protein cell wall anchor domain" evidence="3">
    <location>
        <begin position="34"/>
        <end position="909"/>
    </location>
</feature>
<dbReference type="eggNOG" id="COG4932">
    <property type="taxonomic scope" value="Bacteria"/>
</dbReference>
<feature type="signal peptide" evidence="3">
    <location>
        <begin position="1"/>
        <end position="33"/>
    </location>
</feature>
<gene>
    <name evidence="6" type="ORF">HMPREF9233_00868</name>
</gene>
<feature type="domain" description="SpaA-like prealbumin fold" evidence="4">
    <location>
        <begin position="644"/>
        <end position="726"/>
    </location>
</feature>
<feature type="domain" description="SpaA-like prealbumin fold" evidence="5">
    <location>
        <begin position="486"/>
        <end position="612"/>
    </location>
</feature>
<feature type="transmembrane region" description="Helical" evidence="2">
    <location>
        <begin position="877"/>
        <end position="898"/>
    </location>
</feature>
<dbReference type="STRING" id="202789.GCA_001457435_01257"/>
<dbReference type="Gene3D" id="2.60.40.10">
    <property type="entry name" value="Immunoglobulins"/>
    <property type="match status" value="2"/>
</dbReference>
<sequence>MFGDLKNCLAKRVGAVALALACGFQMLPVPAYSAPLAGSEASQESDAAAAVAGESGTAEGEAASTGREAPEGSQPAAPATDASEAARAGGSGSSEVDADSDAEIDARMMERSAEPSFSEDLLRDAVNASAATMPVCPANHGFYTIGSGVGEIHEIGTGNPNALSDNKWHGNIEWRDRNVSTVNLGYDALGIAPDGTMWHTELAGLTTPGANPQTWIMHGRMDRVGKGGYTPNEGFELQNPRMPIKGGTIDPQGRYLMVGDAQNKGANRKPYEAKLKLLAYDPTSRQVIRLGYISDPGQVSSTVFSDMFFDAQGNFYILSMAQEGTIHSGGNTTTRIKVYRLTAQQYEQAVQNGRRFNPGATVVHPKRKGMRVPRFNINENIDQVPALNPVLFRSVDAVTPRFTPAGGVAPVRGGKIYVSGFFSGPGGDRGVIYSLDLTTGKFANGGNPVFTSPAPSAFAAGADKNNWKWGDSKIVDLEGCPQSVSTLAVQKNIEKRIDARDQFTVTVRDAQGAAGLTPEGQRTSVTTSGTSTTSGESTAILRQDGRTYVVEEKMAAGSASKLEDYEPVVQCSNADKSTVAVSGGKIKDGVFSAQFVAPETSGQLTCTVTNKPAVKTKPVTFLKYDADAWSPAQSGDINVPNSARLKDVTLRVCADENADSKCDGAFVPVRQNASVDSAKTDQRGEATWEALEVGKTYLVQETPLWGYRAPEKPLRFQVAEDTKTVLVANHRKPRTVTWEKTDSSDRHLAGSEWKLELVSGGANGAAGTNGGDPMAGLDAIADCEATSATECTGSDKDPRGGFFRVENLPWGSYKLSEKKAPAGYRLTDESKYFVADAKYYLDDRAKNQFAAITLGGIINYRQEGPALPLTGGLGEDIFRYGGGATLLAATALGISLWLRKQRRRRNAIV</sequence>
<dbReference type="SUPFAM" id="SSF75011">
    <property type="entry name" value="3-carboxy-cis,cis-mucoante lactonizing enzyme"/>
    <property type="match status" value="1"/>
</dbReference>
<evidence type="ECO:0000259" key="5">
    <source>
        <dbReference type="Pfam" id="PF20674"/>
    </source>
</evidence>
<dbReference type="Pfam" id="PF20674">
    <property type="entry name" value="SpaA_3"/>
    <property type="match status" value="1"/>
</dbReference>
<evidence type="ECO:0000256" key="2">
    <source>
        <dbReference type="SAM" id="Phobius"/>
    </source>
</evidence>
<dbReference type="AlphaFoldDB" id="K9EVU3"/>
<feature type="compositionally biased region" description="Low complexity" evidence="1">
    <location>
        <begin position="76"/>
        <end position="88"/>
    </location>
</feature>
<keyword evidence="3" id="KW-0732">Signal</keyword>
<keyword evidence="2" id="KW-1133">Transmembrane helix</keyword>
<evidence type="ECO:0000259" key="4">
    <source>
        <dbReference type="Pfam" id="PF17802"/>
    </source>
</evidence>
<dbReference type="RefSeq" id="WP_007001074.1">
    <property type="nucleotide sequence ID" value="NZ_JH992955.1"/>
</dbReference>
<dbReference type="Pfam" id="PF17802">
    <property type="entry name" value="SpaA"/>
    <property type="match status" value="2"/>
</dbReference>
<reference evidence="6 7" key="1">
    <citation type="submission" date="2012-09" db="EMBL/GenBank/DDBJ databases">
        <title>The Genome Sequence of Actinobaculum massiliae ACS-171-V-COL2.</title>
        <authorList>
            <consortium name="The Broad Institute Genome Sequencing Platform"/>
            <person name="Earl A."/>
            <person name="Ward D."/>
            <person name="Feldgarden M."/>
            <person name="Gevers D."/>
            <person name="Saerens B."/>
            <person name="Vaneechoutte M."/>
            <person name="Walker B."/>
            <person name="Young S.K."/>
            <person name="Zeng Q."/>
            <person name="Gargeya S."/>
            <person name="Fitzgerald M."/>
            <person name="Haas B."/>
            <person name="Abouelleil A."/>
            <person name="Alvarado L."/>
            <person name="Arachchi H.M."/>
            <person name="Berlin A."/>
            <person name="Chapman S.B."/>
            <person name="Goldberg J."/>
            <person name="Griggs A."/>
            <person name="Gujja S."/>
            <person name="Hansen M."/>
            <person name="Howarth C."/>
            <person name="Imamovic A."/>
            <person name="Larimer J."/>
            <person name="McCowen C."/>
            <person name="Montmayeur A."/>
            <person name="Murphy C."/>
            <person name="Neiman D."/>
            <person name="Pearson M."/>
            <person name="Priest M."/>
            <person name="Roberts A."/>
            <person name="Saif S."/>
            <person name="Shea T."/>
            <person name="Sisk P."/>
            <person name="Sykes S."/>
            <person name="Wortman J."/>
            <person name="Nusbaum C."/>
            <person name="Birren B."/>
        </authorList>
    </citation>
    <scope>NUCLEOTIDE SEQUENCE [LARGE SCALE GENOMIC DNA]</scope>
    <source>
        <strain evidence="7">ACS-171-V-Col2</strain>
    </source>
</reference>
<evidence type="ECO:0000256" key="3">
    <source>
        <dbReference type="SAM" id="SignalP"/>
    </source>
</evidence>
<comment type="caution">
    <text evidence="6">The sequence shown here is derived from an EMBL/GenBank/DDBJ whole genome shotgun (WGS) entry which is preliminary data.</text>
</comment>
<dbReference type="EMBL" id="AGWL01000005">
    <property type="protein sequence ID" value="EKU95107.1"/>
    <property type="molecule type" value="Genomic_DNA"/>
</dbReference>
<evidence type="ECO:0000256" key="1">
    <source>
        <dbReference type="SAM" id="MobiDB-lite"/>
    </source>
</evidence>
<evidence type="ECO:0000313" key="6">
    <source>
        <dbReference type="EMBL" id="EKU95107.1"/>
    </source>
</evidence>
<accession>K9EVU3</accession>
<dbReference type="Proteomes" id="UP000009888">
    <property type="component" value="Unassembled WGS sequence"/>
</dbReference>
<proteinExistence type="predicted"/>
<dbReference type="InterPro" id="IPR048834">
    <property type="entry name" value="SpaA_pre-album"/>
</dbReference>
<feature type="region of interest" description="Disordered" evidence="1">
    <location>
        <begin position="45"/>
        <end position="99"/>
    </location>
</feature>
<keyword evidence="2" id="KW-0812">Transmembrane</keyword>